<comment type="caution">
    <text evidence="1">The sequence shown here is derived from an EMBL/GenBank/DDBJ whole genome shotgun (WGS) entry which is preliminary data.</text>
</comment>
<evidence type="ECO:0000313" key="1">
    <source>
        <dbReference type="EMBL" id="KAJ2989632.1"/>
    </source>
</evidence>
<dbReference type="EMBL" id="JANSHE010002761">
    <property type="protein sequence ID" value="KAJ2989632.1"/>
    <property type="molecule type" value="Genomic_DNA"/>
</dbReference>
<organism evidence="1 2">
    <name type="scientific">Trametes sanguinea</name>
    <dbReference type="NCBI Taxonomy" id="158606"/>
    <lineage>
        <taxon>Eukaryota</taxon>
        <taxon>Fungi</taxon>
        <taxon>Dikarya</taxon>
        <taxon>Basidiomycota</taxon>
        <taxon>Agaricomycotina</taxon>
        <taxon>Agaricomycetes</taxon>
        <taxon>Polyporales</taxon>
        <taxon>Polyporaceae</taxon>
        <taxon>Trametes</taxon>
    </lineage>
</organism>
<protein>
    <submittedName>
        <fullName evidence="1">Uncharacterized protein</fullName>
    </submittedName>
</protein>
<keyword evidence="2" id="KW-1185">Reference proteome</keyword>
<accession>A0ACC1PB87</accession>
<name>A0ACC1PB87_9APHY</name>
<gene>
    <name evidence="1" type="ORF">NUW54_g8721</name>
</gene>
<proteinExistence type="predicted"/>
<dbReference type="Proteomes" id="UP001144978">
    <property type="component" value="Unassembled WGS sequence"/>
</dbReference>
<reference evidence="1" key="1">
    <citation type="submission" date="2022-08" db="EMBL/GenBank/DDBJ databases">
        <title>Genome Sequence of Pycnoporus sanguineus.</title>
        <authorList>
            <person name="Buettner E."/>
        </authorList>
    </citation>
    <scope>NUCLEOTIDE SEQUENCE</scope>
    <source>
        <strain evidence="1">CG-C14</strain>
    </source>
</reference>
<sequence>MSELEFFFGEQQAIMNMPEEDITDYLARRRRSRTNGSYSLDLDSIIVDSDTSISSYAGPSISHRRTTSVSQVSKLSSETPHHAETPQEHSRTSQRRGGPPAECSSVNKPSHAVVHADALVGSKRRANERELSLRMHKKLRREEEAINASADSTSQAPSHLTDAESNRSSREGSLDVPPAQSIYSVSAYEQSTQSCAPEDSAGMLVNTRRRAVSAESSSKEPTSVVVQTAYHGTISPGPAIRSSENCNFALPADPPTSHHKQGKQSAPSVPQTPREEEPAIPAPLAFHRRSTVADCSNITTPPSSGLVASVPDTSRAKSRPAASVRKGNGIATKGDSKKTVKAKGKGKKELITPLEYAERLQARFSEQAAKKKKRSDKPFLKGKRIFYYGGDLNYAGPQTRNRMDIITRHGGTLVPKYDPAEITHIVTDADERVFLRAIGLKKLSDIPQHIPTVKWSWVVSGFDRAPVRRSAEGNGKGKAPEKAVGKGPVSNVEDDEECEYPMDHEFEHAARRKG</sequence>
<evidence type="ECO:0000313" key="2">
    <source>
        <dbReference type="Proteomes" id="UP001144978"/>
    </source>
</evidence>